<protein>
    <submittedName>
        <fullName evidence="2">Molybdopterin-guanine dinucleotide biosynthesis protein B</fullName>
    </submittedName>
</protein>
<dbReference type="NCBIfam" id="TIGR00176">
    <property type="entry name" value="mobB"/>
    <property type="match status" value="1"/>
</dbReference>
<dbReference type="InterPro" id="IPR027417">
    <property type="entry name" value="P-loop_NTPase"/>
</dbReference>
<dbReference type="PANTHER" id="PTHR40072">
    <property type="entry name" value="MOLYBDOPTERIN-GUANINE DINUCLEOTIDE BIOSYNTHESIS ADAPTER PROTEIN-RELATED"/>
    <property type="match status" value="1"/>
</dbReference>
<dbReference type="EMBL" id="MPRJ01000014">
    <property type="protein sequence ID" value="OOZ37247.1"/>
    <property type="molecule type" value="Genomic_DNA"/>
</dbReference>
<comment type="caution">
    <text evidence="2">The sequence shown here is derived from an EMBL/GenBank/DDBJ whole genome shotgun (WGS) entry which is preliminary data.</text>
</comment>
<dbReference type="RefSeq" id="WP_078486120.1">
    <property type="nucleotide sequence ID" value="NZ_MPRJ01000014.1"/>
</dbReference>
<gene>
    <name evidence="2" type="ORF">BOW51_03435</name>
</gene>
<dbReference type="PANTHER" id="PTHR40072:SF1">
    <property type="entry name" value="MOLYBDOPTERIN-GUANINE DINUCLEOTIDE BIOSYNTHESIS ADAPTER PROTEIN"/>
    <property type="match status" value="1"/>
</dbReference>
<accession>A0A1T2KWL6</accession>
<dbReference type="FunFam" id="3.40.50.300:FF:000920">
    <property type="entry name" value="Molybdopterin-guanine dinucleotide biosynthesis protein B"/>
    <property type="match status" value="1"/>
</dbReference>
<dbReference type="InterPro" id="IPR004435">
    <property type="entry name" value="MobB_dom"/>
</dbReference>
<dbReference type="OrthoDB" id="9788394at2"/>
<dbReference type="SUPFAM" id="SSF52540">
    <property type="entry name" value="P-loop containing nucleoside triphosphate hydrolases"/>
    <property type="match status" value="1"/>
</dbReference>
<name>A0A1T2KWL6_9GAMM</name>
<organism evidence="2 3">
    <name type="scientific">Solemya velesiana gill symbiont</name>
    <dbReference type="NCBI Taxonomy" id="1918948"/>
    <lineage>
        <taxon>Bacteria</taxon>
        <taxon>Pseudomonadati</taxon>
        <taxon>Pseudomonadota</taxon>
        <taxon>Gammaproteobacteria</taxon>
        <taxon>sulfur-oxidizing symbionts</taxon>
    </lineage>
</organism>
<evidence type="ECO:0000313" key="3">
    <source>
        <dbReference type="Proteomes" id="UP000190896"/>
    </source>
</evidence>
<evidence type="ECO:0000313" key="2">
    <source>
        <dbReference type="EMBL" id="OOZ37247.1"/>
    </source>
</evidence>
<keyword evidence="3" id="KW-1185">Reference proteome</keyword>
<dbReference type="Proteomes" id="UP000190896">
    <property type="component" value="Unassembled WGS sequence"/>
</dbReference>
<dbReference type="Pfam" id="PF03205">
    <property type="entry name" value="MobB"/>
    <property type="match status" value="1"/>
</dbReference>
<evidence type="ECO:0000259" key="1">
    <source>
        <dbReference type="Pfam" id="PF03205"/>
    </source>
</evidence>
<sequence length="175" mass="19217">MLRAEVPVLGFAAYSGTGKTTLLKQLLPLLREQGLRVGMIKHTHHDFDIDTPGKDSYELRKAGASEMLIASGKRWALMVDTDGEGDPVLQDMLNRLDQGSLDLVLVEGFKHEAFPKIELHRATVGKPLIFPEDPDVIAVACDGELSQPTDLPQLDINDIPSIAAFVLNDFLKSDQ</sequence>
<dbReference type="Gene3D" id="3.40.50.300">
    <property type="entry name" value="P-loop containing nucleotide triphosphate hydrolases"/>
    <property type="match status" value="1"/>
</dbReference>
<dbReference type="NCBIfam" id="NF008021">
    <property type="entry name" value="PRK10751.1"/>
    <property type="match status" value="1"/>
</dbReference>
<dbReference type="InterPro" id="IPR052539">
    <property type="entry name" value="MGD_biosynthesis_adapter"/>
</dbReference>
<dbReference type="GO" id="GO:0005525">
    <property type="term" value="F:GTP binding"/>
    <property type="evidence" value="ECO:0007669"/>
    <property type="project" value="InterPro"/>
</dbReference>
<feature type="domain" description="Molybdopterin-guanine dinucleotide biosynthesis protein B (MobB)" evidence="1">
    <location>
        <begin position="8"/>
        <end position="142"/>
    </location>
</feature>
<dbReference type="CDD" id="cd03116">
    <property type="entry name" value="MobB"/>
    <property type="match status" value="1"/>
</dbReference>
<dbReference type="AlphaFoldDB" id="A0A1T2KWL6"/>
<proteinExistence type="predicted"/>
<dbReference type="GO" id="GO:0006777">
    <property type="term" value="P:Mo-molybdopterin cofactor biosynthetic process"/>
    <property type="evidence" value="ECO:0007669"/>
    <property type="project" value="InterPro"/>
</dbReference>
<reference evidence="2 3" key="1">
    <citation type="submission" date="2016-11" db="EMBL/GenBank/DDBJ databases">
        <title>Mixed transmission modes and dynamic genome evolution in an obligate animal-bacterial symbiosis.</title>
        <authorList>
            <person name="Russell S.L."/>
            <person name="Corbett-Detig R.B."/>
            <person name="Cavanaugh C.M."/>
        </authorList>
    </citation>
    <scope>NUCLEOTIDE SEQUENCE [LARGE SCALE GENOMIC DNA]</scope>
    <source>
        <strain evidence="2">Se-Cadez</strain>
    </source>
</reference>